<dbReference type="PANTHER" id="PTHR45527">
    <property type="entry name" value="NONRIBOSOMAL PEPTIDE SYNTHETASE"/>
    <property type="match status" value="1"/>
</dbReference>
<dbReference type="InterPro" id="IPR020845">
    <property type="entry name" value="AMP-binding_CS"/>
</dbReference>
<dbReference type="Pfam" id="PF00501">
    <property type="entry name" value="AMP-binding"/>
    <property type="match status" value="2"/>
</dbReference>
<dbReference type="InterPro" id="IPR042099">
    <property type="entry name" value="ANL_N_sf"/>
</dbReference>
<dbReference type="NCBIfam" id="NF003417">
    <property type="entry name" value="PRK04813.1"/>
    <property type="match status" value="2"/>
</dbReference>
<dbReference type="InterPro" id="IPR013120">
    <property type="entry name" value="FAR_NAD-bd"/>
</dbReference>
<dbReference type="NCBIfam" id="TIGR01733">
    <property type="entry name" value="AA-adenyl-dom"/>
    <property type="match status" value="2"/>
</dbReference>
<protein>
    <submittedName>
        <fullName evidence="5">Amino acid adenylation domain-containing protein</fullName>
    </submittedName>
</protein>
<sequence>MTIDRANIADIYKLTPIQEGMLFHSLSSPDSGVYVEQFSQTVPFGVDPGLWQQAWNRVIAHHDILRSGFFWEGLEKPVQVVQRQAEIRVEALDWSDLAETEREQGLQALRVADAKAGFDLAKAPLLRLRVIRTGAEQSVLLWTYHHILLDGWSAFIVLDQALQAYMALADGREPELPASTPYKNYLRWLGQQDRTAAETFWRDYLAGFAAPTPLGLVEGNPGAEPNCDYAVVRRALGQTRAERLREFARAARLTPNSVIQGAYAYLLALYSGEDDVVFGCTVSGRPPELESSQHMVGLFINTLPLRVRIGAEQPVAAWLRDLQDDLLALRSYEHSPLVEIQAWSPIGPGLSLFDSMLAVESFPQSSQVQLPDVAVAQKTNYPLTLVVEPVGEMNIRAMFDPRRYAPAVVERLLDHWQTVLDQMLLDAERPLATVSAMAEAERLRQAAWNATATDFPRERDLAALFAERAALHPERTALAVGDVRLSYAELERRANSLAHFLLAQGASAGGQIALLLEPSAELIIAILAVVKTGNAYAPLDPKAPAARLAGMLQDLSFSQLLSHHGRGDALAADGLQIIDLDRTWANWSSQPDTAPAVAVDTRRLFYVIHTSGSTGKPKAAGVYHDSFINFILWWNREFGFGSADKCLLINKITFDLAQKNVWGALLTGGELHLAVGDHFDPDYVRRSVAEQGITWINCTPSMGYALAEGEDVDYRDLASLRYLLLGGEPVNKARLAPWLLSAHSRCELVNTYGPTECTDLCTTHRFSREELEHPEWPVTVGKNLPNVRMLVLDRFNNPLPAGIAGEVMIGGVSLGVGYLNNPGLTASQFIPHPQPEVAGERLYRTGDLGYFREDGSIVVKGRVDFQVKVRGYRIELEEIDTVLRGHAAVQDAVTVVSGGDRQQLVSYLVPAAAVAEPAEFRAELRAYLAQRLPDYMVPSVFVLLAAIPLNANGKADRSALPAPEETDALQAALAQAPADAVEEALLGVWQKVLGRDDIGVNDNFFALGGHSLTITQVFSRIPKLFEVKLGLSELFQQPTIAGQAALIRNRQAGGAPAYPALVRQERPEPLPLSYAQSRLWFVQEYAPDNPAYNVPNAVFLDAPADVEAVRLALAWLTRRHESLRTCFPAVGGEPRQQILPDFVPPLVIDDLSALAESERELRMAELATAEAQATFDLAAAPPLRYRLLSSPENAVLLATLHHIVTDGWSTDIFVREFRQAYAAYQLGTEPDLPELALQYADYALWQRQFLTGELRETQLAYWRGELDGAVHTIGLPYDFPRPAQLSWQGGMVRDRYAPELAQGLKALAEQQGATLFMALMAAFELLLYRWSGQDDFVLGTPIANRHLEETEPVIGFFVNTLPIRARIDAGHSFNDLLAAAKQTAQAAYEHQDLPFEMLVDELKPARSAAYNPFFQVCFALRNAYEDMSLVDSDEWVARWDLYVVFNEQDGLSGQWEFSRALFRPETIERLAQSFAVLLPQLVADPDRALADYDLLDGAGAAEMLALGKGPNLDLDSRLFPQMFMAQVRDRPEAPAVLFQDSVISYAELNRRANRLAHFLIRLGAGSELRVGLCLERSPDWIVAILAVLKSGAAYVPLDPNYPADRQQFMLEDADCRWLIAHSHIAERIALPAGIRLLALDGEYLREAIARESVEEPQVAGMLPEQLAYVIYTSGSTGRPKGTLIEHRNLALVSVALANRFDFRGGSRMLQFASFSFDASVWEWAVALANGGCLCMAADDVIKSPDRLADFVATATTSHALLPPSLLAYLDPAKLACLDHLLVGGEGYQQALAEAWSPNRHFFNAYGPTETTVICMAADYQPGDAKLTLGHALANTELFILDAKLRPVPLGVPGELCIGGGGVCRGYLNRPELNNEKFIAHPFRPESGERLYRTGDLVRWLADGTIEFLGRIDNQIKIRGFRIELGEIEARLMEHEWVRDALVLVRDIDAGNRQLVGYVLCEAGADGLAAELMARLRESLPHFMVPMAVMALAAWPMTPNAKIDRRALPLPGAADTASRVCEPAATERERWLAELWQEILGVDTVGVSDDFFELGGHSLSATRLMARVREECGRSMPLKDFFVAPTVRSMAAYLDAAGTDTQAEAEDTAILLPPRPVDLEAESAIALPTPLPPASGMMQNVLLTGVTGFVGAYLLEQMLERWPETTVHCLVRAGSAEDGLRRIRANLEEYGLWWDGYAPRIKVVVGDLAKPNLGLSGEVRDYLASEIDLILHNGSHLNHVLRYGQLAAANVGSTKALLELAAYNRLKRFAYVSTGGVFNTEISGRKVDEDSDLAGEGFSDLEGYNASKWVAEAAVRKAGRMGLPIQIFRLGRVAVDSRSGAGRDDDFIGLYLRTCIQLGVYPDYPLVEKAIPVDYAARAIIALAGQPGGGEIFHLMGEESYDWSKLLSQHVAGSVGLKRIRADHWVDRVKQASTETPLPFAPYLFYWDTDRGAPDKGSLQIGQTKTLRRLAELDLPAPQIDRAAWQRYIERLFVSEGREVAFKRRGWFY</sequence>
<dbReference type="EMBL" id="JANIBM010000010">
    <property type="protein sequence ID" value="MCQ8181522.1"/>
    <property type="molecule type" value="Genomic_DNA"/>
</dbReference>
<dbReference type="Pfam" id="PF13193">
    <property type="entry name" value="AMP-binding_C"/>
    <property type="match status" value="2"/>
</dbReference>
<dbReference type="InterPro" id="IPR045851">
    <property type="entry name" value="AMP-bd_C_sf"/>
</dbReference>
<dbReference type="SUPFAM" id="SSF47336">
    <property type="entry name" value="ACP-like"/>
    <property type="match status" value="2"/>
</dbReference>
<accession>A0ABT1UH13</accession>
<dbReference type="CDD" id="cd05930">
    <property type="entry name" value="A_NRPS"/>
    <property type="match status" value="2"/>
</dbReference>
<dbReference type="InterPro" id="IPR000873">
    <property type="entry name" value="AMP-dep_synth/lig_dom"/>
</dbReference>
<dbReference type="Gene3D" id="3.40.50.720">
    <property type="entry name" value="NAD(P)-binding Rossmann-like Domain"/>
    <property type="match status" value="1"/>
</dbReference>
<dbReference type="InterPro" id="IPR036291">
    <property type="entry name" value="NAD(P)-bd_dom_sf"/>
</dbReference>
<dbReference type="InterPro" id="IPR020806">
    <property type="entry name" value="PKS_PP-bd"/>
</dbReference>
<proteinExistence type="predicted"/>
<dbReference type="CDD" id="cd19531">
    <property type="entry name" value="LCL_NRPS-like"/>
    <property type="match status" value="1"/>
</dbReference>
<dbReference type="InterPro" id="IPR023213">
    <property type="entry name" value="CAT-like_dom_sf"/>
</dbReference>
<dbReference type="Gene3D" id="3.30.559.30">
    <property type="entry name" value="Nonribosomal peptide synthetase, condensation domain"/>
    <property type="match status" value="2"/>
</dbReference>
<dbReference type="SUPFAM" id="SSF56801">
    <property type="entry name" value="Acetyl-CoA synthetase-like"/>
    <property type="match status" value="2"/>
</dbReference>
<dbReference type="Pfam" id="PF07993">
    <property type="entry name" value="NAD_binding_4"/>
    <property type="match status" value="1"/>
</dbReference>
<dbReference type="Pfam" id="PF00668">
    <property type="entry name" value="Condensation"/>
    <property type="match status" value="2"/>
</dbReference>
<evidence type="ECO:0000256" key="1">
    <source>
        <dbReference type="ARBA" id="ARBA00022450"/>
    </source>
</evidence>
<dbReference type="InterPro" id="IPR009081">
    <property type="entry name" value="PP-bd_ACP"/>
</dbReference>
<dbReference type="InterPro" id="IPR025110">
    <property type="entry name" value="AMP-bd_C"/>
</dbReference>
<dbReference type="PROSITE" id="PS50075">
    <property type="entry name" value="CARRIER"/>
    <property type="match status" value="2"/>
</dbReference>
<feature type="domain" description="Carrier" evidence="4">
    <location>
        <begin position="976"/>
        <end position="1051"/>
    </location>
</feature>
<dbReference type="NCBIfam" id="TIGR01746">
    <property type="entry name" value="Thioester-redct"/>
    <property type="match status" value="1"/>
</dbReference>
<evidence type="ECO:0000313" key="5">
    <source>
        <dbReference type="EMBL" id="MCQ8181522.1"/>
    </source>
</evidence>
<evidence type="ECO:0000259" key="4">
    <source>
        <dbReference type="PROSITE" id="PS50075"/>
    </source>
</evidence>
<dbReference type="Gene3D" id="3.40.50.980">
    <property type="match status" value="2"/>
</dbReference>
<dbReference type="InterPro" id="IPR036736">
    <property type="entry name" value="ACP-like_sf"/>
</dbReference>
<dbReference type="InterPro" id="IPR010080">
    <property type="entry name" value="Thioester_reductase-like_dom"/>
</dbReference>
<dbReference type="Gene3D" id="3.40.50.12780">
    <property type="entry name" value="N-terminal domain of ligase-like"/>
    <property type="match status" value="1"/>
</dbReference>
<keyword evidence="2" id="KW-0597">Phosphoprotein</keyword>
<name>A0ABT1UH13_9GAMM</name>
<dbReference type="Proteomes" id="UP001524569">
    <property type="component" value="Unassembled WGS sequence"/>
</dbReference>
<dbReference type="CDD" id="cd05235">
    <property type="entry name" value="SDR_e1"/>
    <property type="match status" value="1"/>
</dbReference>
<comment type="caution">
    <text evidence="5">The sequence shown here is derived from an EMBL/GenBank/DDBJ whole genome shotgun (WGS) entry which is preliminary data.</text>
</comment>
<dbReference type="InterPro" id="IPR010071">
    <property type="entry name" value="AA_adenyl_dom"/>
</dbReference>
<dbReference type="PANTHER" id="PTHR45527:SF1">
    <property type="entry name" value="FATTY ACID SYNTHASE"/>
    <property type="match status" value="1"/>
</dbReference>
<dbReference type="Gene3D" id="1.10.1200.10">
    <property type="entry name" value="ACP-like"/>
    <property type="match status" value="2"/>
</dbReference>
<dbReference type="Gene3D" id="3.30.559.10">
    <property type="entry name" value="Chloramphenicol acetyltransferase-like domain"/>
    <property type="match status" value="2"/>
</dbReference>
<evidence type="ECO:0000256" key="3">
    <source>
        <dbReference type="ARBA" id="ARBA00022598"/>
    </source>
</evidence>
<dbReference type="Gene3D" id="3.30.300.30">
    <property type="match status" value="2"/>
</dbReference>
<dbReference type="SMART" id="SM00823">
    <property type="entry name" value="PKS_PP"/>
    <property type="match status" value="2"/>
</dbReference>
<dbReference type="Gene3D" id="2.30.38.10">
    <property type="entry name" value="Luciferase, Domain 3"/>
    <property type="match status" value="1"/>
</dbReference>
<organism evidence="5 6">
    <name type="scientific">Methylomonas aurea</name>
    <dbReference type="NCBI Taxonomy" id="2952224"/>
    <lineage>
        <taxon>Bacteria</taxon>
        <taxon>Pseudomonadati</taxon>
        <taxon>Pseudomonadota</taxon>
        <taxon>Gammaproteobacteria</taxon>
        <taxon>Methylococcales</taxon>
        <taxon>Methylococcaceae</taxon>
        <taxon>Methylomonas</taxon>
    </lineage>
</organism>
<keyword evidence="6" id="KW-1185">Reference proteome</keyword>
<gene>
    <name evidence="5" type="ORF">NP603_10415</name>
</gene>
<evidence type="ECO:0000313" key="6">
    <source>
        <dbReference type="Proteomes" id="UP001524569"/>
    </source>
</evidence>
<dbReference type="InterPro" id="IPR001242">
    <property type="entry name" value="Condensation_dom"/>
</dbReference>
<dbReference type="RefSeq" id="WP_256610810.1">
    <property type="nucleotide sequence ID" value="NZ_JANIBM010000010.1"/>
</dbReference>
<evidence type="ECO:0000256" key="2">
    <source>
        <dbReference type="ARBA" id="ARBA00022553"/>
    </source>
</evidence>
<dbReference type="Pfam" id="PF00550">
    <property type="entry name" value="PP-binding"/>
    <property type="match status" value="2"/>
</dbReference>
<keyword evidence="1" id="KW-0596">Phosphopantetheine</keyword>
<dbReference type="SUPFAM" id="SSF52777">
    <property type="entry name" value="CoA-dependent acyltransferases"/>
    <property type="match status" value="4"/>
</dbReference>
<keyword evidence="3" id="KW-0436">Ligase</keyword>
<feature type="domain" description="Carrier" evidence="4">
    <location>
        <begin position="2022"/>
        <end position="2097"/>
    </location>
</feature>
<dbReference type="SUPFAM" id="SSF51735">
    <property type="entry name" value="NAD(P)-binding Rossmann-fold domains"/>
    <property type="match status" value="1"/>
</dbReference>
<dbReference type="CDD" id="cd19543">
    <property type="entry name" value="DCL_NRPS"/>
    <property type="match status" value="1"/>
</dbReference>
<dbReference type="PROSITE" id="PS00455">
    <property type="entry name" value="AMP_BINDING"/>
    <property type="match status" value="2"/>
</dbReference>
<reference evidence="5 6" key="1">
    <citation type="submission" date="2022-07" db="EMBL/GenBank/DDBJ databases">
        <title>Methylomonas rivi sp. nov., Methylomonas rosea sp. nov., Methylomonas aureus sp. nov. and Methylomonas subterranea sp. nov., four novel methanotrophs isolated from a freshwater creek and the deep terrestrial subsurface.</title>
        <authorList>
            <person name="Abin C."/>
            <person name="Sankaranarayanan K."/>
            <person name="Garner C."/>
            <person name="Sindelar R."/>
            <person name="Kotary K."/>
            <person name="Garner R."/>
            <person name="Barclay S."/>
            <person name="Lawson P."/>
            <person name="Krumholz L."/>
        </authorList>
    </citation>
    <scope>NUCLEOTIDE SEQUENCE [LARGE SCALE GENOMIC DNA]</scope>
    <source>
        <strain evidence="5 6">SURF-1</strain>
    </source>
</reference>